<feature type="compositionally biased region" description="Polar residues" evidence="1">
    <location>
        <begin position="34"/>
        <end position="46"/>
    </location>
</feature>
<evidence type="ECO:0000313" key="3">
    <source>
        <dbReference type="Proteomes" id="UP000770661"/>
    </source>
</evidence>
<comment type="caution">
    <text evidence="2">The sequence shown here is derived from an EMBL/GenBank/DDBJ whole genome shotgun (WGS) entry which is preliminary data.</text>
</comment>
<organism evidence="2 3">
    <name type="scientific">Chionoecetes opilio</name>
    <name type="common">Atlantic snow crab</name>
    <name type="synonym">Cancer opilio</name>
    <dbReference type="NCBI Taxonomy" id="41210"/>
    <lineage>
        <taxon>Eukaryota</taxon>
        <taxon>Metazoa</taxon>
        <taxon>Ecdysozoa</taxon>
        <taxon>Arthropoda</taxon>
        <taxon>Crustacea</taxon>
        <taxon>Multicrustacea</taxon>
        <taxon>Malacostraca</taxon>
        <taxon>Eumalacostraca</taxon>
        <taxon>Eucarida</taxon>
        <taxon>Decapoda</taxon>
        <taxon>Pleocyemata</taxon>
        <taxon>Brachyura</taxon>
        <taxon>Eubrachyura</taxon>
        <taxon>Majoidea</taxon>
        <taxon>Majidae</taxon>
        <taxon>Chionoecetes</taxon>
    </lineage>
</organism>
<proteinExistence type="predicted"/>
<sequence length="231" mass="24383">MESLLQDIELIPRGKSVPETVLSHLPVRGVPLQHSHSYQPGMQSIASRGKKETSHLAPDKTKPSPSPAGKMQSTGTQNAILLKGRKIHLPGSSKILGGKLTWPHNTSHVRKVAKDAARKMSASDASRIPGHSGVATLYKSQVPPCGILTPPWSSTPRLLPLLDPGFKPEPSGDPAKALGGTDHSKPLQQRGDVGGMWSCQGPKTAPQLAECAPTHGPAPPFNPLGPQLAPK</sequence>
<dbReference type="EMBL" id="JACEEZ010002099">
    <property type="protein sequence ID" value="KAG0728532.1"/>
    <property type="molecule type" value="Genomic_DNA"/>
</dbReference>
<protein>
    <submittedName>
        <fullName evidence="2">Uncharacterized protein</fullName>
    </submittedName>
</protein>
<dbReference type="Proteomes" id="UP000770661">
    <property type="component" value="Unassembled WGS sequence"/>
</dbReference>
<dbReference type="AlphaFoldDB" id="A0A8J4YIW5"/>
<feature type="region of interest" description="Disordered" evidence="1">
    <location>
        <begin position="162"/>
        <end position="231"/>
    </location>
</feature>
<evidence type="ECO:0000256" key="1">
    <source>
        <dbReference type="SAM" id="MobiDB-lite"/>
    </source>
</evidence>
<keyword evidence="3" id="KW-1185">Reference proteome</keyword>
<evidence type="ECO:0000313" key="2">
    <source>
        <dbReference type="EMBL" id="KAG0728532.1"/>
    </source>
</evidence>
<dbReference type="OrthoDB" id="411871at2759"/>
<accession>A0A8J4YIW5</accession>
<gene>
    <name evidence="2" type="ORF">GWK47_032292</name>
</gene>
<reference evidence="2" key="1">
    <citation type="submission" date="2020-07" db="EMBL/GenBank/DDBJ databases">
        <title>The High-quality genome of the commercially important snow crab, Chionoecetes opilio.</title>
        <authorList>
            <person name="Jeong J.-H."/>
            <person name="Ryu S."/>
        </authorList>
    </citation>
    <scope>NUCLEOTIDE SEQUENCE</scope>
    <source>
        <strain evidence="2">MADBK_172401_WGS</strain>
        <tissue evidence="2">Digestive gland</tissue>
    </source>
</reference>
<feature type="region of interest" description="Disordered" evidence="1">
    <location>
        <begin position="32"/>
        <end position="74"/>
    </location>
</feature>
<feature type="compositionally biased region" description="Basic and acidic residues" evidence="1">
    <location>
        <begin position="49"/>
        <end position="62"/>
    </location>
</feature>
<name>A0A8J4YIW5_CHIOP</name>